<dbReference type="Proteomes" id="UP000509429">
    <property type="component" value="Chromosome"/>
</dbReference>
<name>A0A6N0HQ61_9GAMM</name>
<gene>
    <name evidence="1" type="ORF">HUE58_05330</name>
</gene>
<dbReference type="RefSeq" id="WP_174605966.1">
    <property type="nucleotide sequence ID" value="NZ_CP054490.1"/>
</dbReference>
<evidence type="ECO:0000313" key="1">
    <source>
        <dbReference type="EMBL" id="QKQ24529.1"/>
    </source>
</evidence>
<dbReference type="KEGG" id="reo:HUE58_05330"/>
<sequence>MNKSSIKLVTLLGLLLLSTQSISELPIRLYKQYLIGMPKAYLQKSHPLEDCSAKYEKGTLCMQKHSLAGEEAEIVFRFLNDRLVSIVLIMPLTNVSKIKKIFYALKTQFDLVLIEEDSNKLDIIQISANTFNKREFTKIIADFENEAYQKHNIKYTFISKKDFIIQSRKSRNFADIFKNAPMQMRAATYSVGRKNGQVIGTISFIVPGITQSYLDQNPIVEDF</sequence>
<reference evidence="1 2" key="1">
    <citation type="submission" date="2020-05" db="EMBL/GenBank/DDBJ databases">
        <title>Horizontal transmission and recombination maintain forever young bacterial symbiont genomes.</title>
        <authorList>
            <person name="Russell S.L."/>
            <person name="Pepper-Tunick E."/>
            <person name="Svedberg J."/>
            <person name="Byrne A."/>
            <person name="Ruelas Castillo J."/>
            <person name="Vollmers C."/>
            <person name="Beinart R.A."/>
            <person name="Corbett-Detig R."/>
        </authorList>
    </citation>
    <scope>NUCLEOTIDE SEQUENCE [LARGE SCALE GENOMIC DNA]</scope>
    <source>
        <strain evidence="1">JDF_Ridge</strain>
    </source>
</reference>
<proteinExistence type="predicted"/>
<protein>
    <submittedName>
        <fullName evidence="1">Uncharacterized protein</fullName>
    </submittedName>
</protein>
<organism evidence="1 2">
    <name type="scientific">Candidatus Ruthia endofausta</name>
    <dbReference type="NCBI Taxonomy" id="2738852"/>
    <lineage>
        <taxon>Bacteria</taxon>
        <taxon>Pseudomonadati</taxon>
        <taxon>Pseudomonadota</taxon>
        <taxon>Gammaproteobacteria</taxon>
        <taxon>Candidatus Pseudothioglobaceae</taxon>
        <taxon>Candidatus Ruthturnera</taxon>
    </lineage>
</organism>
<evidence type="ECO:0000313" key="2">
    <source>
        <dbReference type="Proteomes" id="UP000509429"/>
    </source>
</evidence>
<accession>A0A6N0HQ61</accession>
<dbReference type="EMBL" id="CP054490">
    <property type="protein sequence ID" value="QKQ24529.1"/>
    <property type="molecule type" value="Genomic_DNA"/>
</dbReference>
<keyword evidence="2" id="KW-1185">Reference proteome</keyword>
<dbReference type="AlphaFoldDB" id="A0A6N0HQ61"/>